<keyword evidence="9" id="KW-1185">Reference proteome</keyword>
<protein>
    <recommendedName>
        <fullName evidence="7">Zn(2)-C6 fungal-type domain-containing protein</fullName>
    </recommendedName>
</protein>
<dbReference type="InterPro" id="IPR001138">
    <property type="entry name" value="Zn2Cys6_DnaBD"/>
</dbReference>
<dbReference type="VEuPathDB" id="FungiDB:PV07_11548"/>
<evidence type="ECO:0000313" key="9">
    <source>
        <dbReference type="Proteomes" id="UP000054466"/>
    </source>
</evidence>
<dbReference type="GO" id="GO:0000976">
    <property type="term" value="F:transcription cis-regulatory region binding"/>
    <property type="evidence" value="ECO:0007669"/>
    <property type="project" value="TreeGrafter"/>
</dbReference>
<dbReference type="OrthoDB" id="3365636at2759"/>
<evidence type="ECO:0000256" key="2">
    <source>
        <dbReference type="ARBA" id="ARBA00023015"/>
    </source>
</evidence>
<keyword evidence="3" id="KW-0238">DNA-binding</keyword>
<name>A0A0D2BYD6_9EURO</name>
<dbReference type="PROSITE" id="PS00463">
    <property type="entry name" value="ZN2_CY6_FUNGAL_1"/>
    <property type="match status" value="1"/>
</dbReference>
<dbReference type="GO" id="GO:0000981">
    <property type="term" value="F:DNA-binding transcription factor activity, RNA polymerase II-specific"/>
    <property type="evidence" value="ECO:0007669"/>
    <property type="project" value="InterPro"/>
</dbReference>
<evidence type="ECO:0000256" key="6">
    <source>
        <dbReference type="SAM" id="MobiDB-lite"/>
    </source>
</evidence>
<evidence type="ECO:0000256" key="4">
    <source>
        <dbReference type="ARBA" id="ARBA00023163"/>
    </source>
</evidence>
<dbReference type="PANTHER" id="PTHR31845:SF39">
    <property type="entry name" value="TRANSCRIPTION FACTOR PBCR-RELATED"/>
    <property type="match status" value="1"/>
</dbReference>
<dbReference type="HOGENOM" id="CLU_006524_0_2_1"/>
<dbReference type="InterPro" id="IPR036864">
    <property type="entry name" value="Zn2-C6_fun-type_DNA-bd_sf"/>
</dbReference>
<dbReference type="GeneID" id="27350742"/>
<dbReference type="SUPFAM" id="SSF57701">
    <property type="entry name" value="Zn2/Cys6 DNA-binding domain"/>
    <property type="match status" value="1"/>
</dbReference>
<reference evidence="8 9" key="1">
    <citation type="submission" date="2015-01" db="EMBL/GenBank/DDBJ databases">
        <title>The Genome Sequence of Cladophialophora immunda CBS83496.</title>
        <authorList>
            <consortium name="The Broad Institute Genomics Platform"/>
            <person name="Cuomo C."/>
            <person name="de Hoog S."/>
            <person name="Gorbushina A."/>
            <person name="Stielow B."/>
            <person name="Teixiera M."/>
            <person name="Abouelleil A."/>
            <person name="Chapman S.B."/>
            <person name="Priest M."/>
            <person name="Young S.K."/>
            <person name="Wortman J."/>
            <person name="Nusbaum C."/>
            <person name="Birren B."/>
        </authorList>
    </citation>
    <scope>NUCLEOTIDE SEQUENCE [LARGE SCALE GENOMIC DNA]</scope>
    <source>
        <strain evidence="8 9">CBS 83496</strain>
    </source>
</reference>
<feature type="compositionally biased region" description="Polar residues" evidence="6">
    <location>
        <begin position="614"/>
        <end position="625"/>
    </location>
</feature>
<feature type="region of interest" description="Disordered" evidence="6">
    <location>
        <begin position="93"/>
        <end position="122"/>
    </location>
</feature>
<evidence type="ECO:0000256" key="1">
    <source>
        <dbReference type="ARBA" id="ARBA00004123"/>
    </source>
</evidence>
<dbReference type="RefSeq" id="XP_016243556.1">
    <property type="nucleotide sequence ID" value="XM_016398994.1"/>
</dbReference>
<dbReference type="EMBL" id="KN847046">
    <property type="protein sequence ID" value="KIW23340.1"/>
    <property type="molecule type" value="Genomic_DNA"/>
</dbReference>
<dbReference type="AlphaFoldDB" id="A0A0D2BYD6"/>
<dbReference type="InterPro" id="IPR051089">
    <property type="entry name" value="prtT"/>
</dbReference>
<feature type="compositionally biased region" description="Acidic residues" evidence="6">
    <location>
        <begin position="1"/>
        <end position="15"/>
    </location>
</feature>
<feature type="region of interest" description="Disordered" evidence="6">
    <location>
        <begin position="603"/>
        <end position="631"/>
    </location>
</feature>
<accession>A0A0D2BYD6</accession>
<sequence length="703" mass="77412">MEPEDEGNEGQDVAEDAISNARRPEKRIKAPIACVPCRMTKTRCVVARGLDSCEACLRKSRACIRPGPAKPRAKSSQKISELESKIASLSRALSTRSYQDRPGESSVSGTPTQSVSSERSRDVSVSFARPTLENFQASQSRHCSAQVDLDVVGRGLLDVPTAEVLFGHWNTSMRPILPIVSPSENNLRECRKAKPMLFLAILSVASASILPSFQPPLVKELKHQLARQILEQGRRSIDLIQACLLYSQYYAHDPDSPHALPTQFVSAAITMLCDLGMMEKIARGPDFNRHESREVARAYLACWYAASSNATLFRQQTLMPPSSNLEACIDVLSTANSMPRSDALLCSLVRLQVILDNVSNTFDAGDKKAVGEFDSATVQYQLRTFQDRLGSWNTSASNFVDQRLKICSAEFASICIHQIALRCYLQRLFASNEPGNFHATDIVLSSQHLSSICSCLDSSQALLDAYLSLETRLARSLPNHYLMWTLYAAVALIKLTPFREATRARTPATHPEEASAIPHLDAMLSKISEITQDGYLPQAKTWGMAFAKLRLWYLHKKQVCINTNGRCDSGSEGPVYSVFGDWSEQSPTEIQAASYLASAPTPASALRGAGNANPEPSNRQATSRGQLEPPTAVALPGNVMQSPSTPDRQPRQVFDATVSAEAAYDPFTYAATNWDDLLLDANSLREFDSLMMDDSDSWLKMLM</sequence>
<organism evidence="8 9">
    <name type="scientific">Cladophialophora immunda</name>
    <dbReference type="NCBI Taxonomy" id="569365"/>
    <lineage>
        <taxon>Eukaryota</taxon>
        <taxon>Fungi</taxon>
        <taxon>Dikarya</taxon>
        <taxon>Ascomycota</taxon>
        <taxon>Pezizomycotina</taxon>
        <taxon>Eurotiomycetes</taxon>
        <taxon>Chaetothyriomycetidae</taxon>
        <taxon>Chaetothyriales</taxon>
        <taxon>Herpotrichiellaceae</taxon>
        <taxon>Cladophialophora</taxon>
    </lineage>
</organism>
<feature type="region of interest" description="Disordered" evidence="6">
    <location>
        <begin position="1"/>
        <end position="22"/>
    </location>
</feature>
<dbReference type="Gene3D" id="4.10.240.10">
    <property type="entry name" value="Zn(2)-C6 fungal-type DNA-binding domain"/>
    <property type="match status" value="1"/>
</dbReference>
<keyword evidence="2" id="KW-0805">Transcription regulation</keyword>
<evidence type="ECO:0000259" key="7">
    <source>
        <dbReference type="PROSITE" id="PS00463"/>
    </source>
</evidence>
<dbReference type="GO" id="GO:0005634">
    <property type="term" value="C:nucleus"/>
    <property type="evidence" value="ECO:0007669"/>
    <property type="project" value="UniProtKB-SubCell"/>
</dbReference>
<feature type="domain" description="Zn(2)-C6 fungal-type" evidence="7">
    <location>
        <begin position="33"/>
        <end position="63"/>
    </location>
</feature>
<proteinExistence type="predicted"/>
<keyword evidence="5" id="KW-0539">Nucleus</keyword>
<dbReference type="Proteomes" id="UP000054466">
    <property type="component" value="Unassembled WGS sequence"/>
</dbReference>
<gene>
    <name evidence="8" type="ORF">PV07_11548</name>
</gene>
<evidence type="ECO:0000313" key="8">
    <source>
        <dbReference type="EMBL" id="KIW23340.1"/>
    </source>
</evidence>
<dbReference type="GO" id="GO:0008270">
    <property type="term" value="F:zinc ion binding"/>
    <property type="evidence" value="ECO:0007669"/>
    <property type="project" value="InterPro"/>
</dbReference>
<evidence type="ECO:0000256" key="3">
    <source>
        <dbReference type="ARBA" id="ARBA00023125"/>
    </source>
</evidence>
<comment type="subcellular location">
    <subcellularLocation>
        <location evidence="1">Nucleus</location>
    </subcellularLocation>
</comment>
<dbReference type="PANTHER" id="PTHR31845">
    <property type="entry name" value="FINGER DOMAIN PROTEIN, PUTATIVE-RELATED"/>
    <property type="match status" value="1"/>
</dbReference>
<dbReference type="CDD" id="cd12148">
    <property type="entry name" value="fungal_TF_MHR"/>
    <property type="match status" value="1"/>
</dbReference>
<evidence type="ECO:0000256" key="5">
    <source>
        <dbReference type="ARBA" id="ARBA00023242"/>
    </source>
</evidence>
<dbReference type="STRING" id="569365.A0A0D2BYD6"/>
<keyword evidence="4" id="KW-0804">Transcription</keyword>